<dbReference type="InterPro" id="IPR025736">
    <property type="entry name" value="PucR_C-HTH_dom"/>
</dbReference>
<organism evidence="3 4">
    <name type="scientific">Nocardiopsis ansamitocini</name>
    <dbReference type="NCBI Taxonomy" id="1670832"/>
    <lineage>
        <taxon>Bacteria</taxon>
        <taxon>Bacillati</taxon>
        <taxon>Actinomycetota</taxon>
        <taxon>Actinomycetes</taxon>
        <taxon>Streptosporangiales</taxon>
        <taxon>Nocardiopsidaceae</taxon>
        <taxon>Nocardiopsis</taxon>
    </lineage>
</organism>
<proteinExistence type="predicted"/>
<evidence type="ECO:0000259" key="2">
    <source>
        <dbReference type="Pfam" id="PF13556"/>
    </source>
</evidence>
<dbReference type="Pfam" id="PF07905">
    <property type="entry name" value="PucR"/>
    <property type="match status" value="1"/>
</dbReference>
<sequence length="511" mass="53987">MPPTVPPTLGAILRTPRLRLRLLSGDGHLDNTVRWVAVSELTDPTPYLEGGELVLTTGVRWPQEDDTAHDYVRRLLDRGVAGLGFGCGVAHEEVPEALVDAAARLGLPLIAVPRETPFIAVGKEVSRLLAKDEYEGLSRAFDAQRQLTQAALRGAEAVVDRLGAELDGWVLLLAPDGAPRHARPPDAVSRWAGLTAEVRRLGAARQPASASLSQDGQTVSIQPLGVAGRIHGFIAVGGPRALGAEERMLVNGAISLLSLELERSLPGALEMHQGVLEALLNGAVAINDPGTAGLRSALPREPVTVALTDRSAAPLSGDPRFHDCLTGVVDECFVVVGGAGADPAGVLAELTGGPVGAGEPAGLDELPAARAQAARAFDLARSEERALVRHGDLPGGFLGLLDTPSGSRLAHGLLRPLLVHRSAIDLLASLRAYLAASGRWDAAAEALGVHRHTLRYRLTRIRELLPGDLNDPDYRAELWLALRMLEREIPLALKKPPGATALSKKSGLDNE</sequence>
<dbReference type="PANTHER" id="PTHR33744:SF1">
    <property type="entry name" value="DNA-BINDING TRANSCRIPTIONAL ACTIVATOR ADER"/>
    <property type="match status" value="1"/>
</dbReference>
<dbReference type="AlphaFoldDB" id="A0A9W6P3T0"/>
<comment type="caution">
    <text evidence="3">The sequence shown here is derived from an EMBL/GenBank/DDBJ whole genome shotgun (WGS) entry which is preliminary data.</text>
</comment>
<dbReference type="InterPro" id="IPR012914">
    <property type="entry name" value="PucR_dom"/>
</dbReference>
<dbReference type="Pfam" id="PF13556">
    <property type="entry name" value="HTH_30"/>
    <property type="match status" value="1"/>
</dbReference>
<dbReference type="PANTHER" id="PTHR33744">
    <property type="entry name" value="CARBOHYDRATE DIACID REGULATOR"/>
    <property type="match status" value="1"/>
</dbReference>
<dbReference type="EMBL" id="BSQG01000001">
    <property type="protein sequence ID" value="GLU46566.1"/>
    <property type="molecule type" value="Genomic_DNA"/>
</dbReference>
<feature type="domain" description="PucR C-terminal helix-turn-helix" evidence="2">
    <location>
        <begin position="426"/>
        <end position="483"/>
    </location>
</feature>
<dbReference type="InterPro" id="IPR042070">
    <property type="entry name" value="PucR_C-HTH_sf"/>
</dbReference>
<dbReference type="InterPro" id="IPR051448">
    <property type="entry name" value="CdaR-like_regulators"/>
</dbReference>
<evidence type="ECO:0000259" key="1">
    <source>
        <dbReference type="Pfam" id="PF07905"/>
    </source>
</evidence>
<keyword evidence="4" id="KW-1185">Reference proteome</keyword>
<name>A0A9W6P3T0_9ACTN</name>
<dbReference type="Gene3D" id="1.10.10.2840">
    <property type="entry name" value="PucR C-terminal helix-turn-helix domain"/>
    <property type="match status" value="1"/>
</dbReference>
<protein>
    <submittedName>
        <fullName evidence="3">PucR family transcriptional regulator</fullName>
    </submittedName>
</protein>
<evidence type="ECO:0000313" key="4">
    <source>
        <dbReference type="Proteomes" id="UP001165092"/>
    </source>
</evidence>
<evidence type="ECO:0000313" key="3">
    <source>
        <dbReference type="EMBL" id="GLU46566.1"/>
    </source>
</evidence>
<dbReference type="Proteomes" id="UP001165092">
    <property type="component" value="Unassembled WGS sequence"/>
</dbReference>
<gene>
    <name evidence="3" type="primary">pucR</name>
    <name evidence="3" type="ORF">Nans01_09170</name>
</gene>
<reference evidence="3" key="1">
    <citation type="submission" date="2023-02" db="EMBL/GenBank/DDBJ databases">
        <title>Nocardiopsis ansamitocini NBRC 112285.</title>
        <authorList>
            <person name="Ichikawa N."/>
            <person name="Sato H."/>
            <person name="Tonouchi N."/>
        </authorList>
    </citation>
    <scope>NUCLEOTIDE SEQUENCE</scope>
    <source>
        <strain evidence="3">NBRC 112285</strain>
    </source>
</reference>
<accession>A0A9W6P3T0</accession>
<feature type="domain" description="Purine catabolism PurC-like" evidence="1">
    <location>
        <begin position="12"/>
        <end position="128"/>
    </location>
</feature>